<dbReference type="RefSeq" id="XP_009553515.1">
    <property type="nucleotide sequence ID" value="XM_009555220.1"/>
</dbReference>
<name>W4JNL0_HETIT</name>
<dbReference type="KEGG" id="hir:HETIRDRAFT_423634"/>
<dbReference type="EMBL" id="KI925467">
    <property type="protein sequence ID" value="ETW75069.1"/>
    <property type="molecule type" value="Genomic_DNA"/>
</dbReference>
<feature type="region of interest" description="Disordered" evidence="1">
    <location>
        <begin position="22"/>
        <end position="41"/>
    </location>
</feature>
<evidence type="ECO:0000313" key="2">
    <source>
        <dbReference type="EMBL" id="ETW75069.1"/>
    </source>
</evidence>
<organism evidence="2 3">
    <name type="scientific">Heterobasidion irregulare (strain TC 32-1)</name>
    <dbReference type="NCBI Taxonomy" id="747525"/>
    <lineage>
        <taxon>Eukaryota</taxon>
        <taxon>Fungi</taxon>
        <taxon>Dikarya</taxon>
        <taxon>Basidiomycota</taxon>
        <taxon>Agaricomycotina</taxon>
        <taxon>Agaricomycetes</taxon>
        <taxon>Russulales</taxon>
        <taxon>Bondarzewiaceae</taxon>
        <taxon>Heterobasidion</taxon>
        <taxon>Heterobasidion annosum species complex</taxon>
    </lineage>
</organism>
<sequence>MNIGKKISTRLSLNLRARARIRAERQGDRGAPRTRKMSKAKEQKALIEEAAAIVSAC</sequence>
<feature type="compositionally biased region" description="Basic and acidic residues" evidence="1">
    <location>
        <begin position="22"/>
        <end position="31"/>
    </location>
</feature>
<evidence type="ECO:0000313" key="3">
    <source>
        <dbReference type="Proteomes" id="UP000030671"/>
    </source>
</evidence>
<gene>
    <name evidence="2" type="ORF">HETIRDRAFT_423634</name>
</gene>
<dbReference type="GeneID" id="20673926"/>
<dbReference type="InParanoid" id="W4JNL0"/>
<proteinExistence type="predicted"/>
<evidence type="ECO:0000256" key="1">
    <source>
        <dbReference type="SAM" id="MobiDB-lite"/>
    </source>
</evidence>
<dbReference type="Proteomes" id="UP000030671">
    <property type="component" value="Unassembled WGS sequence"/>
</dbReference>
<reference evidence="2 3" key="1">
    <citation type="journal article" date="2012" name="New Phytol.">
        <title>Insight into trade-off between wood decay and parasitism from the genome of a fungal forest pathogen.</title>
        <authorList>
            <person name="Olson A."/>
            <person name="Aerts A."/>
            <person name="Asiegbu F."/>
            <person name="Belbahri L."/>
            <person name="Bouzid O."/>
            <person name="Broberg A."/>
            <person name="Canback B."/>
            <person name="Coutinho P.M."/>
            <person name="Cullen D."/>
            <person name="Dalman K."/>
            <person name="Deflorio G."/>
            <person name="van Diepen L.T."/>
            <person name="Dunand C."/>
            <person name="Duplessis S."/>
            <person name="Durling M."/>
            <person name="Gonthier P."/>
            <person name="Grimwood J."/>
            <person name="Fossdal C.G."/>
            <person name="Hansson D."/>
            <person name="Henrissat B."/>
            <person name="Hietala A."/>
            <person name="Himmelstrand K."/>
            <person name="Hoffmeister D."/>
            <person name="Hogberg N."/>
            <person name="James T.Y."/>
            <person name="Karlsson M."/>
            <person name="Kohler A."/>
            <person name="Kues U."/>
            <person name="Lee Y.H."/>
            <person name="Lin Y.C."/>
            <person name="Lind M."/>
            <person name="Lindquist E."/>
            <person name="Lombard V."/>
            <person name="Lucas S."/>
            <person name="Lunden K."/>
            <person name="Morin E."/>
            <person name="Murat C."/>
            <person name="Park J."/>
            <person name="Raffaello T."/>
            <person name="Rouze P."/>
            <person name="Salamov A."/>
            <person name="Schmutz J."/>
            <person name="Solheim H."/>
            <person name="Stahlberg J."/>
            <person name="Velez H."/>
            <person name="de Vries R.P."/>
            <person name="Wiebenga A."/>
            <person name="Woodward S."/>
            <person name="Yakovlev I."/>
            <person name="Garbelotto M."/>
            <person name="Martin F."/>
            <person name="Grigoriev I.V."/>
            <person name="Stenlid J."/>
        </authorList>
    </citation>
    <scope>NUCLEOTIDE SEQUENCE [LARGE SCALE GENOMIC DNA]</scope>
    <source>
        <strain evidence="2 3">TC 32-1</strain>
    </source>
</reference>
<protein>
    <submittedName>
        <fullName evidence="2">Uncharacterized protein</fullName>
    </submittedName>
</protein>
<keyword evidence="3" id="KW-1185">Reference proteome</keyword>
<accession>W4JNL0</accession>
<dbReference type="HOGENOM" id="CLU_2996745_0_0_1"/>
<dbReference type="AlphaFoldDB" id="W4JNL0"/>